<proteinExistence type="predicted"/>
<dbReference type="SUPFAM" id="SSF69118">
    <property type="entry name" value="AhpD-like"/>
    <property type="match status" value="1"/>
</dbReference>
<name>A0A507QVZ3_MONPU</name>
<dbReference type="EMBL" id="VIFY01000083">
    <property type="protein sequence ID" value="TQB71378.1"/>
    <property type="molecule type" value="Genomic_DNA"/>
</dbReference>
<organism evidence="1 2">
    <name type="scientific">Monascus purpureus</name>
    <name type="common">Red mold</name>
    <name type="synonym">Monascus anka</name>
    <dbReference type="NCBI Taxonomy" id="5098"/>
    <lineage>
        <taxon>Eukaryota</taxon>
        <taxon>Fungi</taxon>
        <taxon>Dikarya</taxon>
        <taxon>Ascomycota</taxon>
        <taxon>Pezizomycotina</taxon>
        <taxon>Eurotiomycetes</taxon>
        <taxon>Eurotiomycetidae</taxon>
        <taxon>Eurotiales</taxon>
        <taxon>Aspergillaceae</taxon>
        <taxon>Monascus</taxon>
    </lineage>
</organism>
<dbReference type="Proteomes" id="UP000319663">
    <property type="component" value="Unassembled WGS sequence"/>
</dbReference>
<dbReference type="AlphaFoldDB" id="A0A507QVZ3"/>
<gene>
    <name evidence="1" type="ORF">MPDQ_007652</name>
</gene>
<accession>A0A507QVZ3</accession>
<dbReference type="STRING" id="5098.A0A507QVZ3"/>
<comment type="caution">
    <text evidence="1">The sequence shown here is derived from an EMBL/GenBank/DDBJ whole genome shotgun (WGS) entry which is preliminary data.</text>
</comment>
<sequence>MSNTPAASIDALCEEVKQVLPARFSKDSWYLIVVTDWLAQAASLVASGQPSALTSLYTYITEEDPGHRGLSYEDERLLKARLGDLLMKEWTLVGIPTVVVAVTALAKAEKEVQERDMKVPEKRINIDNDFIMERGTKFLQKLYKENLSPIFSTWGSYGPDFEWMEKAIIYGLFLSDHELLSPTETSLVTLSSIMCQGLAAPTIWHLRGLRRLGVSEADVELVQRAIEIVAKWAGRDVQGWPRVTDIPDAIKE</sequence>
<reference evidence="1 2" key="1">
    <citation type="submission" date="2019-06" db="EMBL/GenBank/DDBJ databases">
        <title>Wine fermentation using esterase from Monascus purpureus.</title>
        <authorList>
            <person name="Geng C."/>
            <person name="Zhang Y."/>
        </authorList>
    </citation>
    <scope>NUCLEOTIDE SEQUENCE [LARGE SCALE GENOMIC DNA]</scope>
    <source>
        <strain evidence="1">HQ1</strain>
    </source>
</reference>
<protein>
    <recommendedName>
        <fullName evidence="3">Carboxymuconolactone decarboxylase-like domain-containing protein</fullName>
    </recommendedName>
</protein>
<evidence type="ECO:0000313" key="1">
    <source>
        <dbReference type="EMBL" id="TQB71378.1"/>
    </source>
</evidence>
<keyword evidence="2" id="KW-1185">Reference proteome</keyword>
<evidence type="ECO:0000313" key="2">
    <source>
        <dbReference type="Proteomes" id="UP000319663"/>
    </source>
</evidence>
<evidence type="ECO:0008006" key="3">
    <source>
        <dbReference type="Google" id="ProtNLM"/>
    </source>
</evidence>
<dbReference type="InterPro" id="IPR029032">
    <property type="entry name" value="AhpD-like"/>
</dbReference>
<dbReference type="PANTHER" id="PTHR28180:SF5">
    <property type="entry name" value="DNA POLYMERASE ALPHA SUBUNIT B"/>
    <property type="match status" value="1"/>
</dbReference>
<dbReference type="PANTHER" id="PTHR28180">
    <property type="entry name" value="CONSERVED MITOCHONDRIAL PROTEIN-RELATED"/>
    <property type="match status" value="1"/>
</dbReference>
<dbReference type="Gene3D" id="1.20.1290.10">
    <property type="entry name" value="AhpD-like"/>
    <property type="match status" value="1"/>
</dbReference>
<dbReference type="InterPro" id="IPR052999">
    <property type="entry name" value="PTS1_Protein"/>
</dbReference>